<sequence length="211" mass="24081">ETKSHELRIRKRSLPQKFAVAMFADGKIDNIDQNHKNPESEDTKIRVVLEVQHLDRERKKSPLMLDFDGILLILQHEEHKQPTCFGAMENQVTMDGHDDKKESLCSTSVRKRKKSVTFDLSGLLEMLTSSNEAFSNYVRHVFIMAPGVLTLVGFLLVLFFQPSNFICKSKDKQDVEAQADQLSFDVLLPQLLSENKATLKMCLEANQNCNN</sequence>
<feature type="non-terminal residue" evidence="2">
    <location>
        <position position="1"/>
    </location>
</feature>
<keyword evidence="1" id="KW-0472">Membrane</keyword>
<keyword evidence="3" id="KW-1185">Reference proteome</keyword>
<evidence type="ECO:0000256" key="1">
    <source>
        <dbReference type="SAM" id="Phobius"/>
    </source>
</evidence>
<protein>
    <submittedName>
        <fullName evidence="2">Uncharacterized protein</fullName>
    </submittedName>
</protein>
<proteinExistence type="predicted"/>
<dbReference type="EMBL" id="CALNXJ010000002">
    <property type="protein sequence ID" value="CAH3034372.1"/>
    <property type="molecule type" value="Genomic_DNA"/>
</dbReference>
<organism evidence="2 3">
    <name type="scientific">Pocillopora meandrina</name>
    <dbReference type="NCBI Taxonomy" id="46732"/>
    <lineage>
        <taxon>Eukaryota</taxon>
        <taxon>Metazoa</taxon>
        <taxon>Cnidaria</taxon>
        <taxon>Anthozoa</taxon>
        <taxon>Hexacorallia</taxon>
        <taxon>Scleractinia</taxon>
        <taxon>Astrocoeniina</taxon>
        <taxon>Pocilloporidae</taxon>
        <taxon>Pocillopora</taxon>
    </lineage>
</organism>
<keyword evidence="1" id="KW-0812">Transmembrane</keyword>
<dbReference type="AlphaFoldDB" id="A0AAU9VSK7"/>
<name>A0AAU9VSK7_9CNID</name>
<accession>A0AAU9VSK7</accession>
<comment type="caution">
    <text evidence="2">The sequence shown here is derived from an EMBL/GenBank/DDBJ whole genome shotgun (WGS) entry which is preliminary data.</text>
</comment>
<evidence type="ECO:0000313" key="3">
    <source>
        <dbReference type="Proteomes" id="UP001159428"/>
    </source>
</evidence>
<keyword evidence="1" id="KW-1133">Transmembrane helix</keyword>
<dbReference type="Proteomes" id="UP001159428">
    <property type="component" value="Unassembled WGS sequence"/>
</dbReference>
<gene>
    <name evidence="2" type="ORF">PMEA_00010638</name>
</gene>
<evidence type="ECO:0000313" key="2">
    <source>
        <dbReference type="EMBL" id="CAH3034372.1"/>
    </source>
</evidence>
<feature type="transmembrane region" description="Helical" evidence="1">
    <location>
        <begin position="137"/>
        <end position="160"/>
    </location>
</feature>
<reference evidence="2 3" key="1">
    <citation type="submission" date="2022-05" db="EMBL/GenBank/DDBJ databases">
        <authorList>
            <consortium name="Genoscope - CEA"/>
            <person name="William W."/>
        </authorList>
    </citation>
    <scope>NUCLEOTIDE SEQUENCE [LARGE SCALE GENOMIC DNA]</scope>
</reference>